<gene>
    <name evidence="10" type="ORF">N787_06315</name>
</gene>
<keyword evidence="2" id="KW-0902">Two-component regulatory system</keyword>
<dbReference type="CDD" id="cd00383">
    <property type="entry name" value="trans_reg_C"/>
    <property type="match status" value="1"/>
</dbReference>
<dbReference type="GO" id="GO:0000156">
    <property type="term" value="F:phosphorelay response regulator activity"/>
    <property type="evidence" value="ECO:0007669"/>
    <property type="project" value="TreeGrafter"/>
</dbReference>
<keyword evidence="11" id="KW-1185">Reference proteome</keyword>
<dbReference type="GO" id="GO:0005829">
    <property type="term" value="C:cytosol"/>
    <property type="evidence" value="ECO:0007669"/>
    <property type="project" value="TreeGrafter"/>
</dbReference>
<dbReference type="GO" id="GO:0000976">
    <property type="term" value="F:transcription cis-regulatory region binding"/>
    <property type="evidence" value="ECO:0007669"/>
    <property type="project" value="TreeGrafter"/>
</dbReference>
<dbReference type="PANTHER" id="PTHR48111:SF37">
    <property type="entry name" value="RESPONSE REGULATOR PROTEIN CARR"/>
    <property type="match status" value="1"/>
</dbReference>
<keyword evidence="5" id="KW-0804">Transcription</keyword>
<keyword evidence="4 7" id="KW-0238">DNA-binding</keyword>
<dbReference type="eggNOG" id="COG0745">
    <property type="taxonomic scope" value="Bacteria"/>
</dbReference>
<dbReference type="InterPro" id="IPR011006">
    <property type="entry name" value="CheY-like_superfamily"/>
</dbReference>
<dbReference type="PROSITE" id="PS50110">
    <property type="entry name" value="RESPONSE_REGULATORY"/>
    <property type="match status" value="1"/>
</dbReference>
<dbReference type="Pfam" id="PF00486">
    <property type="entry name" value="Trans_reg_C"/>
    <property type="match status" value="1"/>
</dbReference>
<keyword evidence="3" id="KW-0805">Transcription regulation</keyword>
<dbReference type="Gene3D" id="3.40.50.2300">
    <property type="match status" value="1"/>
</dbReference>
<feature type="domain" description="OmpR/PhoB-type" evidence="9">
    <location>
        <begin position="124"/>
        <end position="218"/>
    </location>
</feature>
<dbReference type="InterPro" id="IPR039420">
    <property type="entry name" value="WalR-like"/>
</dbReference>
<dbReference type="FunFam" id="3.40.50.2300:FF:000002">
    <property type="entry name" value="DNA-binding response regulator PhoP"/>
    <property type="match status" value="1"/>
</dbReference>
<dbReference type="GO" id="GO:0006355">
    <property type="term" value="P:regulation of DNA-templated transcription"/>
    <property type="evidence" value="ECO:0007669"/>
    <property type="project" value="InterPro"/>
</dbReference>
<dbReference type="InterPro" id="IPR036388">
    <property type="entry name" value="WH-like_DNA-bd_sf"/>
</dbReference>
<keyword evidence="1 6" id="KW-0597">Phosphoprotein</keyword>
<proteinExistence type="predicted"/>
<dbReference type="PATRIC" id="fig|1384056.3.peg.138"/>
<name>A0A091B982_9GAMM</name>
<dbReference type="SMART" id="SM00448">
    <property type="entry name" value="REC"/>
    <property type="match status" value="1"/>
</dbReference>
<sequence>MRILLAEDDPTLRARIAEALAGAGFAVDAVADGNEAEFLGQTEAFDAAVLDLGLPGMDGLAALGRWRDAGRGFPVLVLTARSRWHDKLAGFNAGADDYLTKPFQLEELIVRLRALIRRSAGHAHPRLACGPLVLDVNTSRFSLDGAPLALTAQEFRILSYFIHHPGKVITRGLLGEHVYEGGFDPDSNALDVLISRIRRKLGPGLLRTLRGQGFVLGDPP</sequence>
<organism evidence="10 11">
    <name type="scientific">Arenimonas metalli CF5-1</name>
    <dbReference type="NCBI Taxonomy" id="1384056"/>
    <lineage>
        <taxon>Bacteria</taxon>
        <taxon>Pseudomonadati</taxon>
        <taxon>Pseudomonadota</taxon>
        <taxon>Gammaproteobacteria</taxon>
        <taxon>Lysobacterales</taxon>
        <taxon>Lysobacteraceae</taxon>
        <taxon>Arenimonas</taxon>
    </lineage>
</organism>
<evidence type="ECO:0000256" key="6">
    <source>
        <dbReference type="PROSITE-ProRule" id="PRU00169"/>
    </source>
</evidence>
<dbReference type="AlphaFoldDB" id="A0A091B982"/>
<evidence type="ECO:0000256" key="4">
    <source>
        <dbReference type="ARBA" id="ARBA00023125"/>
    </source>
</evidence>
<dbReference type="SMART" id="SM00862">
    <property type="entry name" value="Trans_reg_C"/>
    <property type="match status" value="1"/>
</dbReference>
<dbReference type="Gene3D" id="6.10.250.690">
    <property type="match status" value="1"/>
</dbReference>
<dbReference type="InterPro" id="IPR001867">
    <property type="entry name" value="OmpR/PhoB-type_DNA-bd"/>
</dbReference>
<dbReference type="STRING" id="1384056.N787_06315"/>
<feature type="modified residue" description="4-aspartylphosphate" evidence="6">
    <location>
        <position position="51"/>
    </location>
</feature>
<dbReference type="PANTHER" id="PTHR48111">
    <property type="entry name" value="REGULATOR OF RPOS"/>
    <property type="match status" value="1"/>
</dbReference>
<evidence type="ECO:0008006" key="12">
    <source>
        <dbReference type="Google" id="ProtNLM"/>
    </source>
</evidence>
<protein>
    <recommendedName>
        <fullName evidence="12">Transcriptional regulator</fullName>
    </recommendedName>
</protein>
<dbReference type="Proteomes" id="UP000029393">
    <property type="component" value="Unassembled WGS sequence"/>
</dbReference>
<dbReference type="CDD" id="cd19934">
    <property type="entry name" value="REC_OmpR_EcPhoP-like"/>
    <property type="match status" value="1"/>
</dbReference>
<dbReference type="GO" id="GO:0032993">
    <property type="term" value="C:protein-DNA complex"/>
    <property type="evidence" value="ECO:0007669"/>
    <property type="project" value="TreeGrafter"/>
</dbReference>
<accession>A0A091B982</accession>
<feature type="domain" description="Response regulatory" evidence="8">
    <location>
        <begin position="2"/>
        <end position="116"/>
    </location>
</feature>
<evidence type="ECO:0000256" key="2">
    <source>
        <dbReference type="ARBA" id="ARBA00023012"/>
    </source>
</evidence>
<reference evidence="10 11" key="1">
    <citation type="submission" date="2013-09" db="EMBL/GenBank/DDBJ databases">
        <title>Genome sequencing of Arenimonas metalli.</title>
        <authorList>
            <person name="Chen F."/>
            <person name="Wang G."/>
        </authorList>
    </citation>
    <scope>NUCLEOTIDE SEQUENCE [LARGE SCALE GENOMIC DNA]</scope>
    <source>
        <strain evidence="10 11">CF5-1</strain>
    </source>
</reference>
<dbReference type="EMBL" id="AVCK01000003">
    <property type="protein sequence ID" value="KFN48047.1"/>
    <property type="molecule type" value="Genomic_DNA"/>
</dbReference>
<dbReference type="Pfam" id="PF00072">
    <property type="entry name" value="Response_reg"/>
    <property type="match status" value="1"/>
</dbReference>
<feature type="DNA-binding region" description="OmpR/PhoB-type" evidence="7">
    <location>
        <begin position="124"/>
        <end position="218"/>
    </location>
</feature>
<comment type="caution">
    <text evidence="10">The sequence shown here is derived from an EMBL/GenBank/DDBJ whole genome shotgun (WGS) entry which is preliminary data.</text>
</comment>
<evidence type="ECO:0000313" key="10">
    <source>
        <dbReference type="EMBL" id="KFN48047.1"/>
    </source>
</evidence>
<dbReference type="InterPro" id="IPR001789">
    <property type="entry name" value="Sig_transdc_resp-reg_receiver"/>
</dbReference>
<evidence type="ECO:0000313" key="11">
    <source>
        <dbReference type="Proteomes" id="UP000029393"/>
    </source>
</evidence>
<evidence type="ECO:0000259" key="8">
    <source>
        <dbReference type="PROSITE" id="PS50110"/>
    </source>
</evidence>
<evidence type="ECO:0000256" key="7">
    <source>
        <dbReference type="PROSITE-ProRule" id="PRU01091"/>
    </source>
</evidence>
<dbReference type="OrthoDB" id="9802426at2"/>
<dbReference type="RefSeq" id="WP_034210039.1">
    <property type="nucleotide sequence ID" value="NZ_AVCK01000003.1"/>
</dbReference>
<dbReference type="PROSITE" id="PS51755">
    <property type="entry name" value="OMPR_PHOB"/>
    <property type="match status" value="1"/>
</dbReference>
<dbReference type="Gene3D" id="1.10.10.10">
    <property type="entry name" value="Winged helix-like DNA-binding domain superfamily/Winged helix DNA-binding domain"/>
    <property type="match status" value="1"/>
</dbReference>
<evidence type="ECO:0000256" key="1">
    <source>
        <dbReference type="ARBA" id="ARBA00022553"/>
    </source>
</evidence>
<dbReference type="SUPFAM" id="SSF52172">
    <property type="entry name" value="CheY-like"/>
    <property type="match status" value="1"/>
</dbReference>
<evidence type="ECO:0000259" key="9">
    <source>
        <dbReference type="PROSITE" id="PS51755"/>
    </source>
</evidence>
<evidence type="ECO:0000256" key="5">
    <source>
        <dbReference type="ARBA" id="ARBA00023163"/>
    </source>
</evidence>
<evidence type="ECO:0000256" key="3">
    <source>
        <dbReference type="ARBA" id="ARBA00023015"/>
    </source>
</evidence>